<dbReference type="NCBIfam" id="TIGR01549">
    <property type="entry name" value="HAD-SF-IA-v1"/>
    <property type="match status" value="1"/>
</dbReference>
<keyword evidence="1" id="KW-0378">Hydrolase</keyword>
<dbReference type="SFLD" id="SFLDS00003">
    <property type="entry name" value="Haloacid_Dehalogenase"/>
    <property type="match status" value="1"/>
</dbReference>
<protein>
    <submittedName>
        <fullName evidence="1">HAD-superfamily hydrolase, subfamily IA, variant 1</fullName>
    </submittedName>
</protein>
<dbReference type="AlphaFoldDB" id="A0A0G0VDW9"/>
<dbReference type="InterPro" id="IPR006439">
    <property type="entry name" value="HAD-SF_hydro_IA"/>
</dbReference>
<dbReference type="Gene3D" id="1.10.150.520">
    <property type="match status" value="1"/>
</dbReference>
<dbReference type="GO" id="GO:0008967">
    <property type="term" value="F:phosphoglycolate phosphatase activity"/>
    <property type="evidence" value="ECO:0007669"/>
    <property type="project" value="TreeGrafter"/>
</dbReference>
<dbReference type="InterPro" id="IPR050155">
    <property type="entry name" value="HAD-like_hydrolase_sf"/>
</dbReference>
<dbReference type="GO" id="GO:0006281">
    <property type="term" value="P:DNA repair"/>
    <property type="evidence" value="ECO:0007669"/>
    <property type="project" value="TreeGrafter"/>
</dbReference>
<dbReference type="PRINTS" id="PR00413">
    <property type="entry name" value="HADHALOGNASE"/>
</dbReference>
<dbReference type="Gene3D" id="3.40.50.1000">
    <property type="entry name" value="HAD superfamily/HAD-like"/>
    <property type="match status" value="1"/>
</dbReference>
<organism evidence="1 2">
    <name type="scientific">Candidatus Roizmanbacteria bacterium GW2011_GWB1_40_7</name>
    <dbReference type="NCBI Taxonomy" id="1618482"/>
    <lineage>
        <taxon>Bacteria</taxon>
        <taxon>Candidatus Roizmaniibacteriota</taxon>
    </lineage>
</organism>
<comment type="caution">
    <text evidence="1">The sequence shown here is derived from an EMBL/GenBank/DDBJ whole genome shotgun (WGS) entry which is preliminary data.</text>
</comment>
<dbReference type="SFLD" id="SFLDG01129">
    <property type="entry name" value="C1.5:_HAD__Beta-PGM__Phosphata"/>
    <property type="match status" value="1"/>
</dbReference>
<evidence type="ECO:0000313" key="2">
    <source>
        <dbReference type="Proteomes" id="UP000034664"/>
    </source>
</evidence>
<dbReference type="SUPFAM" id="SSF56784">
    <property type="entry name" value="HAD-like"/>
    <property type="match status" value="1"/>
</dbReference>
<evidence type="ECO:0000313" key="1">
    <source>
        <dbReference type="EMBL" id="KKR70225.1"/>
    </source>
</evidence>
<dbReference type="InterPro" id="IPR036412">
    <property type="entry name" value="HAD-like_sf"/>
</dbReference>
<name>A0A0G0VDW9_9BACT</name>
<reference evidence="1 2" key="1">
    <citation type="journal article" date="2015" name="Nature">
        <title>rRNA introns, odd ribosomes, and small enigmatic genomes across a large radiation of phyla.</title>
        <authorList>
            <person name="Brown C.T."/>
            <person name="Hug L.A."/>
            <person name="Thomas B.C."/>
            <person name="Sharon I."/>
            <person name="Castelle C.J."/>
            <person name="Singh A."/>
            <person name="Wilkins M.J."/>
            <person name="Williams K.H."/>
            <person name="Banfield J.F."/>
        </authorList>
    </citation>
    <scope>NUCLEOTIDE SEQUENCE [LARGE SCALE GENOMIC DNA]</scope>
</reference>
<dbReference type="InterPro" id="IPR023214">
    <property type="entry name" value="HAD_sf"/>
</dbReference>
<dbReference type="EMBL" id="LBZM01000054">
    <property type="protein sequence ID" value="KKR70225.1"/>
    <property type="molecule type" value="Genomic_DNA"/>
</dbReference>
<dbReference type="Pfam" id="PF00702">
    <property type="entry name" value="Hydrolase"/>
    <property type="match status" value="1"/>
</dbReference>
<dbReference type="Proteomes" id="UP000034664">
    <property type="component" value="Unassembled WGS sequence"/>
</dbReference>
<proteinExistence type="predicted"/>
<dbReference type="PANTHER" id="PTHR43434">
    <property type="entry name" value="PHOSPHOGLYCOLATE PHOSPHATASE"/>
    <property type="match status" value="1"/>
</dbReference>
<sequence length="228" mass="26345">MSSIKAIIFDVDGTLYKPIPELSNEFHQYWIKRISDYLRIPEDQAEVRYSDLKKKYKSATLALASLGIGNPREIIIQAEHHMRSYHREYILKDRELIKVLKILKHHYTLATLRNGTRAGTRFILSLIGFSERRDKWKRGFGPFDHILPTVELGPTKPDPQPFQNALKQLALAPNEILVIGDRVEVDLTPAKRFGMKTVFVDWGRNLSYNKADVDSVIDTIYEVEQLIP</sequence>
<accession>A0A0G0VDW9</accession>
<dbReference type="PANTHER" id="PTHR43434:SF1">
    <property type="entry name" value="PHOSPHOGLYCOLATE PHOSPHATASE"/>
    <property type="match status" value="1"/>
</dbReference>
<gene>
    <name evidence="1" type="ORF">UU14_C0054G0006</name>
</gene>